<evidence type="ECO:0000256" key="1">
    <source>
        <dbReference type="SAM" id="MobiDB-lite"/>
    </source>
</evidence>
<reference evidence="2" key="1">
    <citation type="submission" date="2023-02" db="EMBL/GenBank/DDBJ databases">
        <title>Colletotrichum kahawae CIFC_Que2 genome sequencing and assembly.</title>
        <authorList>
            <person name="Baroncelli R."/>
        </authorList>
    </citation>
    <scope>NUCLEOTIDE SEQUENCE</scope>
    <source>
        <strain evidence="2">CIFC_Que2</strain>
    </source>
</reference>
<gene>
    <name evidence="2" type="ORF">CKAH01_18677</name>
</gene>
<organism evidence="2 3">
    <name type="scientific">Colletotrichum kahawae</name>
    <name type="common">Coffee berry disease fungus</name>
    <dbReference type="NCBI Taxonomy" id="34407"/>
    <lineage>
        <taxon>Eukaryota</taxon>
        <taxon>Fungi</taxon>
        <taxon>Dikarya</taxon>
        <taxon>Ascomycota</taxon>
        <taxon>Pezizomycotina</taxon>
        <taxon>Sordariomycetes</taxon>
        <taxon>Hypocreomycetidae</taxon>
        <taxon>Glomerellales</taxon>
        <taxon>Glomerellaceae</taxon>
        <taxon>Colletotrichum</taxon>
        <taxon>Colletotrichum gloeosporioides species complex</taxon>
    </lineage>
</organism>
<protein>
    <submittedName>
        <fullName evidence="2">Uncharacterized protein</fullName>
    </submittedName>
</protein>
<evidence type="ECO:0000313" key="2">
    <source>
        <dbReference type="EMBL" id="KAK2739554.1"/>
    </source>
</evidence>
<sequence length="72" mass="7478">MANPPSTPSTTQETVTPNPPPLSGISLSAAVFCARACTNDNCGSYGSCGKRAFDAFASRAIHVSLIAFSHNY</sequence>
<accession>A0AAE0D202</accession>
<dbReference type="Proteomes" id="UP001281614">
    <property type="component" value="Unassembled WGS sequence"/>
</dbReference>
<proteinExistence type="predicted"/>
<comment type="caution">
    <text evidence="2">The sequence shown here is derived from an EMBL/GenBank/DDBJ whole genome shotgun (WGS) entry which is preliminary data.</text>
</comment>
<keyword evidence="3" id="KW-1185">Reference proteome</keyword>
<evidence type="ECO:0000313" key="3">
    <source>
        <dbReference type="Proteomes" id="UP001281614"/>
    </source>
</evidence>
<dbReference type="AlphaFoldDB" id="A0AAE0D202"/>
<name>A0AAE0D202_COLKA</name>
<feature type="region of interest" description="Disordered" evidence="1">
    <location>
        <begin position="1"/>
        <end position="22"/>
    </location>
</feature>
<dbReference type="EMBL" id="VYYT01000365">
    <property type="protein sequence ID" value="KAK2739554.1"/>
    <property type="molecule type" value="Genomic_DNA"/>
</dbReference>